<dbReference type="PANTHER" id="PTHR44592:SF3">
    <property type="entry name" value="SECRETED PROTEIN"/>
    <property type="match status" value="1"/>
</dbReference>
<dbReference type="Proteomes" id="UP000712600">
    <property type="component" value="Unassembled WGS sequence"/>
</dbReference>
<proteinExistence type="predicted"/>
<comment type="caution">
    <text evidence="1">The sequence shown here is derived from an EMBL/GenBank/DDBJ whole genome shotgun (WGS) entry which is preliminary data.</text>
</comment>
<evidence type="ECO:0000313" key="1">
    <source>
        <dbReference type="EMBL" id="KAF3505155.1"/>
    </source>
</evidence>
<organism evidence="1 2">
    <name type="scientific">Brassica cretica</name>
    <name type="common">Mustard</name>
    <dbReference type="NCBI Taxonomy" id="69181"/>
    <lineage>
        <taxon>Eukaryota</taxon>
        <taxon>Viridiplantae</taxon>
        <taxon>Streptophyta</taxon>
        <taxon>Embryophyta</taxon>
        <taxon>Tracheophyta</taxon>
        <taxon>Spermatophyta</taxon>
        <taxon>Magnoliopsida</taxon>
        <taxon>eudicotyledons</taxon>
        <taxon>Gunneridae</taxon>
        <taxon>Pentapetalae</taxon>
        <taxon>rosids</taxon>
        <taxon>malvids</taxon>
        <taxon>Brassicales</taxon>
        <taxon>Brassicaceae</taxon>
        <taxon>Brassiceae</taxon>
        <taxon>Brassica</taxon>
    </lineage>
</organism>
<gene>
    <name evidence="1" type="ORF">F2Q69_00040986</name>
</gene>
<name>A0A8S9NNP3_BRACR</name>
<dbReference type="EMBL" id="QGKX02001621">
    <property type="protein sequence ID" value="KAF3505155.1"/>
    <property type="molecule type" value="Genomic_DNA"/>
</dbReference>
<reference evidence="1" key="1">
    <citation type="submission" date="2019-12" db="EMBL/GenBank/DDBJ databases">
        <title>Genome sequencing and annotation of Brassica cretica.</title>
        <authorList>
            <person name="Studholme D.J."/>
            <person name="Sarris P."/>
        </authorList>
    </citation>
    <scope>NUCLEOTIDE SEQUENCE</scope>
    <source>
        <strain evidence="1">PFS-109/04</strain>
        <tissue evidence="1">Leaf</tissue>
    </source>
</reference>
<protein>
    <submittedName>
        <fullName evidence="1">Uncharacterized protein</fullName>
    </submittedName>
</protein>
<sequence>MRDERRKEESGSVCLVSLQNAPSSSPRRAIVSLSMVRRRKVMLPLRGSARKRRYSLSVVLLSPYLTKTIRQFSLFVAHRGNEEGPLSLSRLLSPGKEISDYLRHRGYPRRRRTALALSLSLSLSLSLDQLELEGSITNSLSGGSKRIDGEEPLSLSLSLSLSVVALVDGDIWLTVGGSSQRRRCSLSMALRDSLRDKQAFDMFGGKRAQKGSSIKG</sequence>
<dbReference type="AlphaFoldDB" id="A0A8S9NNP3"/>
<accession>A0A8S9NNP3</accession>
<evidence type="ECO:0000313" key="2">
    <source>
        <dbReference type="Proteomes" id="UP000712600"/>
    </source>
</evidence>
<dbReference type="PANTHER" id="PTHR44592">
    <property type="entry name" value="NUDIX HYDROLASE DOMAIN-CONTAINING PROTEIN"/>
    <property type="match status" value="1"/>
</dbReference>